<keyword evidence="3" id="KW-1185">Reference proteome</keyword>
<proteinExistence type="predicted"/>
<gene>
    <name evidence="2" type="ORF">EGW08_018043</name>
</gene>
<dbReference type="Proteomes" id="UP000271974">
    <property type="component" value="Unassembled WGS sequence"/>
</dbReference>
<name>A0A3S0ZGB7_ELYCH</name>
<sequence length="176" mass="19909">MIIIIIIIVIVIVIVIITIILIIITIILIIITTTSNAGKLCIKRSELGDRAGNLYVCHDPRLSECCEREDSFLCCEPAWQKILLNQVWLVSTLLVIFLALTFLYACYNRQEALFESETARQAALRFKQRAQRAYASIWRRPDDNHQLLDEAETGHYHKLPKGNNPVQAADATGSSN</sequence>
<dbReference type="EMBL" id="RQTK01000856">
    <property type="protein sequence ID" value="RUS74195.1"/>
    <property type="molecule type" value="Genomic_DNA"/>
</dbReference>
<dbReference type="OrthoDB" id="6379279at2759"/>
<reference evidence="2 3" key="1">
    <citation type="submission" date="2019-01" db="EMBL/GenBank/DDBJ databases">
        <title>A draft genome assembly of the solar-powered sea slug Elysia chlorotica.</title>
        <authorList>
            <person name="Cai H."/>
            <person name="Li Q."/>
            <person name="Fang X."/>
            <person name="Li J."/>
            <person name="Curtis N.E."/>
            <person name="Altenburger A."/>
            <person name="Shibata T."/>
            <person name="Feng M."/>
            <person name="Maeda T."/>
            <person name="Schwartz J.A."/>
            <person name="Shigenobu S."/>
            <person name="Lundholm N."/>
            <person name="Nishiyama T."/>
            <person name="Yang H."/>
            <person name="Hasebe M."/>
            <person name="Li S."/>
            <person name="Pierce S.K."/>
            <person name="Wang J."/>
        </authorList>
    </citation>
    <scope>NUCLEOTIDE SEQUENCE [LARGE SCALE GENOMIC DNA]</scope>
    <source>
        <strain evidence="2">EC2010</strain>
        <tissue evidence="2">Whole organism of an adult</tissue>
    </source>
</reference>
<comment type="caution">
    <text evidence="2">The sequence shown here is derived from an EMBL/GenBank/DDBJ whole genome shotgun (WGS) entry which is preliminary data.</text>
</comment>
<feature type="transmembrane region" description="Helical" evidence="1">
    <location>
        <begin position="7"/>
        <end position="31"/>
    </location>
</feature>
<feature type="transmembrane region" description="Helical" evidence="1">
    <location>
        <begin position="87"/>
        <end position="107"/>
    </location>
</feature>
<keyword evidence="1" id="KW-0472">Membrane</keyword>
<keyword evidence="1" id="KW-1133">Transmembrane helix</keyword>
<protein>
    <submittedName>
        <fullName evidence="2">Uncharacterized protein</fullName>
    </submittedName>
</protein>
<accession>A0A3S0ZGB7</accession>
<organism evidence="2 3">
    <name type="scientific">Elysia chlorotica</name>
    <name type="common">Eastern emerald elysia</name>
    <name type="synonym">Sea slug</name>
    <dbReference type="NCBI Taxonomy" id="188477"/>
    <lineage>
        <taxon>Eukaryota</taxon>
        <taxon>Metazoa</taxon>
        <taxon>Spiralia</taxon>
        <taxon>Lophotrochozoa</taxon>
        <taxon>Mollusca</taxon>
        <taxon>Gastropoda</taxon>
        <taxon>Heterobranchia</taxon>
        <taxon>Euthyneura</taxon>
        <taxon>Panpulmonata</taxon>
        <taxon>Sacoglossa</taxon>
        <taxon>Placobranchoidea</taxon>
        <taxon>Plakobranchidae</taxon>
        <taxon>Elysia</taxon>
    </lineage>
</organism>
<evidence type="ECO:0000313" key="2">
    <source>
        <dbReference type="EMBL" id="RUS74195.1"/>
    </source>
</evidence>
<evidence type="ECO:0000313" key="3">
    <source>
        <dbReference type="Proteomes" id="UP000271974"/>
    </source>
</evidence>
<keyword evidence="1" id="KW-0812">Transmembrane</keyword>
<evidence type="ECO:0000256" key="1">
    <source>
        <dbReference type="SAM" id="Phobius"/>
    </source>
</evidence>
<dbReference type="AlphaFoldDB" id="A0A3S0ZGB7"/>